<organism evidence="1 2">
    <name type="scientific">Ambispora gerdemannii</name>
    <dbReference type="NCBI Taxonomy" id="144530"/>
    <lineage>
        <taxon>Eukaryota</taxon>
        <taxon>Fungi</taxon>
        <taxon>Fungi incertae sedis</taxon>
        <taxon>Mucoromycota</taxon>
        <taxon>Glomeromycotina</taxon>
        <taxon>Glomeromycetes</taxon>
        <taxon>Archaeosporales</taxon>
        <taxon>Ambisporaceae</taxon>
        <taxon>Ambispora</taxon>
    </lineage>
</organism>
<dbReference type="Proteomes" id="UP000789831">
    <property type="component" value="Unassembled WGS sequence"/>
</dbReference>
<keyword evidence="2" id="KW-1185">Reference proteome</keyword>
<accession>A0A9N8VHR5</accession>
<dbReference type="AlphaFoldDB" id="A0A9N8VHR5"/>
<evidence type="ECO:0000313" key="1">
    <source>
        <dbReference type="EMBL" id="CAG8450294.1"/>
    </source>
</evidence>
<name>A0A9N8VHR5_9GLOM</name>
<dbReference type="EMBL" id="CAJVPL010000122">
    <property type="protein sequence ID" value="CAG8450294.1"/>
    <property type="molecule type" value="Genomic_DNA"/>
</dbReference>
<comment type="caution">
    <text evidence="1">The sequence shown here is derived from an EMBL/GenBank/DDBJ whole genome shotgun (WGS) entry which is preliminary data.</text>
</comment>
<gene>
    <name evidence="1" type="ORF">AGERDE_LOCUS1687</name>
</gene>
<evidence type="ECO:0000313" key="2">
    <source>
        <dbReference type="Proteomes" id="UP000789831"/>
    </source>
</evidence>
<feature type="non-terminal residue" evidence="1">
    <location>
        <position position="63"/>
    </location>
</feature>
<protein>
    <submittedName>
        <fullName evidence="1">7326_t:CDS:1</fullName>
    </submittedName>
</protein>
<reference evidence="1" key="1">
    <citation type="submission" date="2021-06" db="EMBL/GenBank/DDBJ databases">
        <authorList>
            <person name="Kallberg Y."/>
            <person name="Tangrot J."/>
            <person name="Rosling A."/>
        </authorList>
    </citation>
    <scope>NUCLEOTIDE SEQUENCE</scope>
    <source>
        <strain evidence="1">MT106</strain>
    </source>
</reference>
<dbReference type="OrthoDB" id="10317739at2759"/>
<sequence>MSYGTFDQVKKPTVVILNEPEDDDSINIIAEQIPHTKTPNSPPRSESRQNIFRRIFNDVTWII</sequence>
<proteinExistence type="predicted"/>